<evidence type="ECO:0000313" key="2">
    <source>
        <dbReference type="Proteomes" id="UP000660708"/>
    </source>
</evidence>
<dbReference type="Proteomes" id="UP000660708">
    <property type="component" value="Unassembled WGS sequence"/>
</dbReference>
<keyword evidence="2" id="KW-1185">Reference proteome</keyword>
<name>A0A8I0MSZ5_9GAMM</name>
<protein>
    <submittedName>
        <fullName evidence="1">Uncharacterized protein</fullName>
    </submittedName>
</protein>
<reference evidence="1 2" key="1">
    <citation type="submission" date="2015-06" db="EMBL/GenBank/DDBJ databases">
        <title>Genome sequence of Pseudoalteromonas peptidolytica.</title>
        <authorList>
            <person name="Xie B.-B."/>
            <person name="Rong J.-C."/>
            <person name="Qin Q.-L."/>
            <person name="Zhang Y.-Z."/>
        </authorList>
    </citation>
    <scope>NUCLEOTIDE SEQUENCE [LARGE SCALE GENOMIC DNA]</scope>
    <source>
        <strain evidence="1 2">F12-50-A1</strain>
    </source>
</reference>
<comment type="caution">
    <text evidence="1">The sequence shown here is derived from an EMBL/GenBank/DDBJ whole genome shotgun (WGS) entry which is preliminary data.</text>
</comment>
<evidence type="ECO:0000313" key="1">
    <source>
        <dbReference type="EMBL" id="MBE0344863.1"/>
    </source>
</evidence>
<accession>A0A8I0MSZ5</accession>
<organism evidence="1 2">
    <name type="scientific">Pseudoalteromonas peptidolytica F12-50-A1</name>
    <dbReference type="NCBI Taxonomy" id="1315280"/>
    <lineage>
        <taxon>Bacteria</taxon>
        <taxon>Pseudomonadati</taxon>
        <taxon>Pseudomonadota</taxon>
        <taxon>Gammaproteobacteria</taxon>
        <taxon>Alteromonadales</taxon>
        <taxon>Pseudoalteromonadaceae</taxon>
        <taxon>Pseudoalteromonas</taxon>
    </lineage>
</organism>
<gene>
    <name evidence="1" type="ORF">PPEP_a2544</name>
</gene>
<dbReference type="AlphaFoldDB" id="A0A8I0MSZ5"/>
<dbReference type="EMBL" id="AQHF01000018">
    <property type="protein sequence ID" value="MBE0344863.1"/>
    <property type="molecule type" value="Genomic_DNA"/>
</dbReference>
<sequence>MNGKDEKEVRRKLKILSHAKETRNVSKPCRYWGEKIMQLKEKQG</sequence>
<proteinExistence type="predicted"/>